<gene>
    <name evidence="1" type="ORF">BV25DRAFT_1869371</name>
</gene>
<evidence type="ECO:0000313" key="1">
    <source>
        <dbReference type="EMBL" id="KAI0064255.1"/>
    </source>
</evidence>
<accession>A0ACB8T7K7</accession>
<sequence>MLFPTVFGCSVSTVAFIYILPTTEAKLYASPSQLPGGKTYDFIVIGASPNTPLDWNYTTIPQAFLHNRTMAYPRGKLLGGSTSINYMTSTRGSADDFDRFASVTGDPGWSWKALEPYMKKVERLAPPQDDHSTFGEVDPLIHGTSGPLTITLTGYPLTIDQRIIQTTEQLAEFPYNVDMNSGNTIGFGWTQSTIGNGARVSSVDAYIQPKLDASIPNLDVVINAQVTRLLHSGTVEGLPSFRGVEFASSPKSKRFTLTAAKEVILSAGAINTPQILLLSGIGPPSALSAHSIKTIVELPGVGQNLPDHPLVANHTFAELSLEEWETSKQEPFVGGPAAQIGWFRLPTNSSVFAAHGDPSAGPKSAHFEFLPFDGFVSTTGPPPSSGHYFTIITAAVSPASPVLINPRPGGTVSLASADPFAFPLIDPRFFSHAVDLHVMREAIKAALRFVRAPAWRDYIVAPFGALAVVQTDAEIEEYARENGGSVFHPVGTAAMGRPSDENAVVNPDLTVRGVRGLRVVDASVLPFIPAAHTQAAVYIVAERAADLVKAAHA</sequence>
<reference evidence="1" key="2">
    <citation type="journal article" date="2022" name="New Phytol.">
        <title>Evolutionary transition to the ectomycorrhizal habit in the genomes of a hyperdiverse lineage of mushroom-forming fungi.</title>
        <authorList>
            <person name="Looney B."/>
            <person name="Miyauchi S."/>
            <person name="Morin E."/>
            <person name="Drula E."/>
            <person name="Courty P.E."/>
            <person name="Kohler A."/>
            <person name="Kuo A."/>
            <person name="LaButti K."/>
            <person name="Pangilinan J."/>
            <person name="Lipzen A."/>
            <person name="Riley R."/>
            <person name="Andreopoulos W."/>
            <person name="He G."/>
            <person name="Johnson J."/>
            <person name="Nolan M."/>
            <person name="Tritt A."/>
            <person name="Barry K.W."/>
            <person name="Grigoriev I.V."/>
            <person name="Nagy L.G."/>
            <person name="Hibbett D."/>
            <person name="Henrissat B."/>
            <person name="Matheny P.B."/>
            <person name="Labbe J."/>
            <person name="Martin F.M."/>
        </authorList>
    </citation>
    <scope>NUCLEOTIDE SEQUENCE</scope>
    <source>
        <strain evidence="1">HHB10654</strain>
    </source>
</reference>
<protein>
    <submittedName>
        <fullName evidence="1">Alcohol oxidase</fullName>
    </submittedName>
</protein>
<keyword evidence="2" id="KW-1185">Reference proteome</keyword>
<proteinExistence type="predicted"/>
<name>A0ACB8T7K7_9AGAM</name>
<dbReference type="Proteomes" id="UP000814140">
    <property type="component" value="Unassembled WGS sequence"/>
</dbReference>
<evidence type="ECO:0000313" key="2">
    <source>
        <dbReference type="Proteomes" id="UP000814140"/>
    </source>
</evidence>
<comment type="caution">
    <text evidence="1">The sequence shown here is derived from an EMBL/GenBank/DDBJ whole genome shotgun (WGS) entry which is preliminary data.</text>
</comment>
<organism evidence="1 2">
    <name type="scientific">Artomyces pyxidatus</name>
    <dbReference type="NCBI Taxonomy" id="48021"/>
    <lineage>
        <taxon>Eukaryota</taxon>
        <taxon>Fungi</taxon>
        <taxon>Dikarya</taxon>
        <taxon>Basidiomycota</taxon>
        <taxon>Agaricomycotina</taxon>
        <taxon>Agaricomycetes</taxon>
        <taxon>Russulales</taxon>
        <taxon>Auriscalpiaceae</taxon>
        <taxon>Artomyces</taxon>
    </lineage>
</organism>
<dbReference type="EMBL" id="MU277199">
    <property type="protein sequence ID" value="KAI0064255.1"/>
    <property type="molecule type" value="Genomic_DNA"/>
</dbReference>
<reference evidence="1" key="1">
    <citation type="submission" date="2021-03" db="EMBL/GenBank/DDBJ databases">
        <authorList>
            <consortium name="DOE Joint Genome Institute"/>
            <person name="Ahrendt S."/>
            <person name="Looney B.P."/>
            <person name="Miyauchi S."/>
            <person name="Morin E."/>
            <person name="Drula E."/>
            <person name="Courty P.E."/>
            <person name="Chicoki N."/>
            <person name="Fauchery L."/>
            <person name="Kohler A."/>
            <person name="Kuo A."/>
            <person name="Labutti K."/>
            <person name="Pangilinan J."/>
            <person name="Lipzen A."/>
            <person name="Riley R."/>
            <person name="Andreopoulos W."/>
            <person name="He G."/>
            <person name="Johnson J."/>
            <person name="Barry K.W."/>
            <person name="Grigoriev I.V."/>
            <person name="Nagy L."/>
            <person name="Hibbett D."/>
            <person name="Henrissat B."/>
            <person name="Matheny P.B."/>
            <person name="Labbe J."/>
            <person name="Martin F."/>
        </authorList>
    </citation>
    <scope>NUCLEOTIDE SEQUENCE</scope>
    <source>
        <strain evidence="1">HHB10654</strain>
    </source>
</reference>